<reference evidence="2" key="1">
    <citation type="submission" date="2014-12" db="EMBL/GenBank/DDBJ databases">
        <title>Insight into the proteome of Arion vulgaris.</title>
        <authorList>
            <person name="Aradska J."/>
            <person name="Bulat T."/>
            <person name="Smidak R."/>
            <person name="Sarate P."/>
            <person name="Gangsoo J."/>
            <person name="Sialana F."/>
            <person name="Bilban M."/>
            <person name="Lubec G."/>
        </authorList>
    </citation>
    <scope>NUCLEOTIDE SEQUENCE</scope>
    <source>
        <tissue evidence="2">Skin</tissue>
    </source>
</reference>
<accession>A0A0B7A2S1</accession>
<dbReference type="EMBL" id="HACG01028231">
    <property type="protein sequence ID" value="CEK75096.1"/>
    <property type="molecule type" value="Transcribed_RNA"/>
</dbReference>
<sequence>MLHYEDSTEGLSFSFSYLDNAGSYLLLINWSTEIRRRVVSSSDDGVRGKCDMW</sequence>
<protein>
    <submittedName>
        <fullName evidence="2">Uncharacterized protein</fullName>
    </submittedName>
</protein>
<proteinExistence type="predicted"/>
<gene>
    <name evidence="2" type="primary">ORF93974</name>
    <name evidence="1" type="synonym">ORF93968</name>
</gene>
<evidence type="ECO:0000313" key="1">
    <source>
        <dbReference type="EMBL" id="CEK75096.1"/>
    </source>
</evidence>
<evidence type="ECO:0000313" key="2">
    <source>
        <dbReference type="EMBL" id="CEK75098.1"/>
    </source>
</evidence>
<dbReference type="AlphaFoldDB" id="A0A0B7A2S1"/>
<name>A0A0B7A2S1_9EUPU</name>
<dbReference type="EMBL" id="HACG01028233">
    <property type="protein sequence ID" value="CEK75098.1"/>
    <property type="molecule type" value="Transcribed_RNA"/>
</dbReference>
<organism evidence="2">
    <name type="scientific">Arion vulgaris</name>
    <dbReference type="NCBI Taxonomy" id="1028688"/>
    <lineage>
        <taxon>Eukaryota</taxon>
        <taxon>Metazoa</taxon>
        <taxon>Spiralia</taxon>
        <taxon>Lophotrochozoa</taxon>
        <taxon>Mollusca</taxon>
        <taxon>Gastropoda</taxon>
        <taxon>Heterobranchia</taxon>
        <taxon>Euthyneura</taxon>
        <taxon>Panpulmonata</taxon>
        <taxon>Eupulmonata</taxon>
        <taxon>Stylommatophora</taxon>
        <taxon>Helicina</taxon>
        <taxon>Arionoidea</taxon>
        <taxon>Arionidae</taxon>
        <taxon>Arion</taxon>
    </lineage>
</organism>